<organism evidence="2 3">
    <name type="scientific">Sorangium atrum</name>
    <dbReference type="NCBI Taxonomy" id="2995308"/>
    <lineage>
        <taxon>Bacteria</taxon>
        <taxon>Pseudomonadati</taxon>
        <taxon>Myxococcota</taxon>
        <taxon>Polyangia</taxon>
        <taxon>Polyangiales</taxon>
        <taxon>Polyangiaceae</taxon>
        <taxon>Sorangium</taxon>
    </lineage>
</organism>
<sequence length="207" mass="21801">MQAQSMLVQAGTAVFAMLAASGCVVAERIEQPGEEEVDSVSEAQLDPGMSTPWRLYTATFSNGQPFFRALAIGGSNVGSYQANTEYFDVTTASLQYLGKKGVSFSHTDGSGAPPTPSGTQQFQLPVSSSWTWFSSDQVSGGYRYDSGNVHLRIGTGGGEITRLTWYQTITQGQNPANITPNGAFTVGSGAVTVPVGSAGYYVDDTIP</sequence>
<name>A0ABT5BW11_9BACT</name>
<protein>
    <recommendedName>
        <fullName evidence="4">Lipoprotein</fullName>
    </recommendedName>
</protein>
<accession>A0ABT5BW11</accession>
<keyword evidence="3" id="KW-1185">Reference proteome</keyword>
<keyword evidence="1" id="KW-0732">Signal</keyword>
<feature type="signal peptide" evidence="1">
    <location>
        <begin position="1"/>
        <end position="26"/>
    </location>
</feature>
<dbReference type="EMBL" id="JAQNDK010000001">
    <property type="protein sequence ID" value="MDC0677618.1"/>
    <property type="molecule type" value="Genomic_DNA"/>
</dbReference>
<dbReference type="RefSeq" id="WP_272094373.1">
    <property type="nucleotide sequence ID" value="NZ_JAQNDK010000001.1"/>
</dbReference>
<evidence type="ECO:0000256" key="1">
    <source>
        <dbReference type="SAM" id="SignalP"/>
    </source>
</evidence>
<proteinExistence type="predicted"/>
<dbReference type="Proteomes" id="UP001217485">
    <property type="component" value="Unassembled WGS sequence"/>
</dbReference>
<comment type="caution">
    <text evidence="2">The sequence shown here is derived from an EMBL/GenBank/DDBJ whole genome shotgun (WGS) entry which is preliminary data.</text>
</comment>
<reference evidence="2 3" key="1">
    <citation type="submission" date="2023-01" db="EMBL/GenBank/DDBJ databases">
        <title>Minimal conservation of predation-associated metabolite biosynthetic gene clusters underscores biosynthetic potential of Myxococcota including descriptions for ten novel species: Archangium lansinium sp. nov., Myxococcus landrumus sp. nov., Nannocystis bai.</title>
        <authorList>
            <person name="Ahearne A."/>
            <person name="Stevens C."/>
            <person name="Dowd S."/>
        </authorList>
    </citation>
    <scope>NUCLEOTIDE SEQUENCE [LARGE SCALE GENOMIC DNA]</scope>
    <source>
        <strain evidence="2 3">WIWO2</strain>
    </source>
</reference>
<feature type="chain" id="PRO_5046586558" description="Lipoprotein" evidence="1">
    <location>
        <begin position="27"/>
        <end position="207"/>
    </location>
</feature>
<evidence type="ECO:0000313" key="3">
    <source>
        <dbReference type="Proteomes" id="UP001217485"/>
    </source>
</evidence>
<evidence type="ECO:0008006" key="4">
    <source>
        <dbReference type="Google" id="ProtNLM"/>
    </source>
</evidence>
<gene>
    <name evidence="2" type="ORF">POL72_07665</name>
</gene>
<evidence type="ECO:0000313" key="2">
    <source>
        <dbReference type="EMBL" id="MDC0677618.1"/>
    </source>
</evidence>